<evidence type="ECO:0000313" key="2">
    <source>
        <dbReference type="Proteomes" id="UP000019102"/>
    </source>
</evidence>
<name>W4VMI8_9BACI</name>
<organism evidence="1 2">
    <name type="scientific">Gracilibacillus boraciitolerans JCM 21714</name>
    <dbReference type="NCBI Taxonomy" id="1298598"/>
    <lineage>
        <taxon>Bacteria</taxon>
        <taxon>Bacillati</taxon>
        <taxon>Bacillota</taxon>
        <taxon>Bacilli</taxon>
        <taxon>Bacillales</taxon>
        <taxon>Bacillaceae</taxon>
        <taxon>Gracilibacillus</taxon>
    </lineage>
</organism>
<dbReference type="InterPro" id="IPR027417">
    <property type="entry name" value="P-loop_NTPase"/>
</dbReference>
<dbReference type="Proteomes" id="UP000019102">
    <property type="component" value="Unassembled WGS sequence"/>
</dbReference>
<dbReference type="STRING" id="1298598.JCM21714_3061"/>
<accession>W4VMI8</accession>
<comment type="caution">
    <text evidence="1">The sequence shown here is derived from an EMBL/GenBank/DDBJ whole genome shotgun (WGS) entry which is preliminary data.</text>
</comment>
<dbReference type="Gene3D" id="3.40.50.720">
    <property type="entry name" value="NAD(P)-binding Rossmann-like Domain"/>
    <property type="match status" value="1"/>
</dbReference>
<evidence type="ECO:0000313" key="1">
    <source>
        <dbReference type="EMBL" id="GAE93939.1"/>
    </source>
</evidence>
<keyword evidence="2" id="KW-1185">Reference proteome</keyword>
<dbReference type="AlphaFoldDB" id="W4VMI8"/>
<dbReference type="SUPFAM" id="SSF52540">
    <property type="entry name" value="P-loop containing nucleoside triphosphate hydrolases"/>
    <property type="match status" value="1"/>
</dbReference>
<sequence length="70" mass="7830">MKKRAIVYCENLFGKWDGKTANGLIQESGHYEIVSVIDSSKSGIDSGGLFTWKTERYTHIQGSRSCIIAF</sequence>
<dbReference type="EMBL" id="BAVS01000017">
    <property type="protein sequence ID" value="GAE93939.1"/>
    <property type="molecule type" value="Genomic_DNA"/>
</dbReference>
<protein>
    <submittedName>
        <fullName evidence="1">Uncharacterized protein</fullName>
    </submittedName>
</protein>
<reference evidence="1 2" key="1">
    <citation type="journal article" date="2014" name="Genome Announc.">
        <title>Draft Genome Sequence of the Boron-Tolerant and Moderately Halotolerant Bacterium Gracilibacillus boraciitolerans JCM 21714T.</title>
        <authorList>
            <person name="Ahmed I."/>
            <person name="Oshima K."/>
            <person name="Suda W."/>
            <person name="Kitamura K."/>
            <person name="Iida T."/>
            <person name="Ohmori Y."/>
            <person name="Fujiwara T."/>
            <person name="Hattori M."/>
            <person name="Ohkuma M."/>
        </authorList>
    </citation>
    <scope>NUCLEOTIDE SEQUENCE [LARGE SCALE GENOMIC DNA]</scope>
    <source>
        <strain evidence="1 2">JCM 21714</strain>
    </source>
</reference>
<dbReference type="eggNOG" id="COG3367">
    <property type="taxonomic scope" value="Bacteria"/>
</dbReference>
<gene>
    <name evidence="1" type="ORF">JCM21714_3061</name>
</gene>
<proteinExistence type="predicted"/>